<dbReference type="Pfam" id="PF13450">
    <property type="entry name" value="NAD_binding_8"/>
    <property type="match status" value="1"/>
</dbReference>
<dbReference type="Gene3D" id="3.50.50.60">
    <property type="entry name" value="FAD/NAD(P)-binding domain"/>
    <property type="match status" value="1"/>
</dbReference>
<dbReference type="EMBL" id="OZ021736">
    <property type="protein sequence ID" value="CAK9314853.1"/>
    <property type="molecule type" value="Genomic_DNA"/>
</dbReference>
<evidence type="ECO:0000313" key="2">
    <source>
        <dbReference type="EMBL" id="CAK9314853.1"/>
    </source>
</evidence>
<dbReference type="PANTHER" id="PTHR16128">
    <property type="entry name" value="FAD/NAD(P)-BINDING OXIDOREDUCTASE FAMILY PROTEIN"/>
    <property type="match status" value="1"/>
</dbReference>
<proteinExistence type="predicted"/>
<organism evidence="2 3">
    <name type="scientific">Citrullus colocynthis</name>
    <name type="common">colocynth</name>
    <dbReference type="NCBI Taxonomy" id="252529"/>
    <lineage>
        <taxon>Eukaryota</taxon>
        <taxon>Viridiplantae</taxon>
        <taxon>Streptophyta</taxon>
        <taxon>Embryophyta</taxon>
        <taxon>Tracheophyta</taxon>
        <taxon>Spermatophyta</taxon>
        <taxon>Magnoliopsida</taxon>
        <taxon>eudicotyledons</taxon>
        <taxon>Gunneridae</taxon>
        <taxon>Pentapetalae</taxon>
        <taxon>rosids</taxon>
        <taxon>fabids</taxon>
        <taxon>Cucurbitales</taxon>
        <taxon>Cucurbitaceae</taxon>
        <taxon>Benincaseae</taxon>
        <taxon>Citrullus</taxon>
    </lineage>
</organism>
<keyword evidence="3" id="KW-1185">Reference proteome</keyword>
<dbReference type="SUPFAM" id="SSF51905">
    <property type="entry name" value="FAD/NAD(P)-binding domain"/>
    <property type="match status" value="1"/>
</dbReference>
<feature type="compositionally biased region" description="Polar residues" evidence="1">
    <location>
        <begin position="41"/>
        <end position="51"/>
    </location>
</feature>
<name>A0ABP0Y335_9ROSI</name>
<evidence type="ECO:0008006" key="4">
    <source>
        <dbReference type="Google" id="ProtNLM"/>
    </source>
</evidence>
<dbReference type="PANTHER" id="PTHR16128:SF8">
    <property type="entry name" value="EXPRESSED PROTEIN"/>
    <property type="match status" value="1"/>
</dbReference>
<dbReference type="Proteomes" id="UP001642487">
    <property type="component" value="Chromosome 2"/>
</dbReference>
<sequence length="515" mass="56148">MSSFTHFISSSLILQPLKISKPSIFSLKPCRNRSFTPVVASDSQTKPISRPNSRKPTSKFRRKSSYGTSRRSILKKTFNQEQVTFTSALSDDPLIAIIGGGMAGIMCALSLEKRGVRSTVFDTGIHGLGGRMGTRSLGPEPGPEPLIFDHAAQCFTVTDNQFAQLVDGWLAAGLVKEWKGTVGELELGGQFIPMSSCPRYIGTNGMRPLADSLLSQTSLINVIRPCWISKLEPFNGMWHLSENGKPCGHFDAIVIAHNGKCANRLLATSGLPLIARQMKRLELSSIWALLAAFEDLLPFPDAEVTFPFEGAFVKGVDSISWMANNNKKFPNFQKDGPHCWTFLSTAAYGKQNKVPQENIPTSTAEKVKKNMLEGVEAALGLSKGSLPKPFYTRVQLWGAALPTNSPSIPCIFDPHGRAGICGDWLLGSNIESAALSGIALGNHIADYFQSGSERSEEFAELKSRQKVHLQFSLPLEFALATLKAKIRTPGDGDGCVISVNTLKKLEIVRHRAKVT</sequence>
<evidence type="ECO:0000256" key="1">
    <source>
        <dbReference type="SAM" id="MobiDB-lite"/>
    </source>
</evidence>
<gene>
    <name evidence="2" type="ORF">CITCOLO1_LOCUS6625</name>
</gene>
<evidence type="ECO:0000313" key="3">
    <source>
        <dbReference type="Proteomes" id="UP001642487"/>
    </source>
</evidence>
<accession>A0ABP0Y335</accession>
<feature type="compositionally biased region" description="Basic residues" evidence="1">
    <location>
        <begin position="52"/>
        <end position="64"/>
    </location>
</feature>
<feature type="region of interest" description="Disordered" evidence="1">
    <location>
        <begin position="38"/>
        <end position="68"/>
    </location>
</feature>
<protein>
    <recommendedName>
        <fullName evidence="4">FAD/NAD(P)-binding oxidoreductase family protein</fullName>
    </recommendedName>
</protein>
<dbReference type="Gene3D" id="3.90.660.10">
    <property type="match status" value="1"/>
</dbReference>
<dbReference type="InterPro" id="IPR036188">
    <property type="entry name" value="FAD/NAD-bd_sf"/>
</dbReference>
<reference evidence="2 3" key="1">
    <citation type="submission" date="2024-03" db="EMBL/GenBank/DDBJ databases">
        <authorList>
            <person name="Gkanogiannis A."/>
            <person name="Becerra Lopez-Lavalle L."/>
        </authorList>
    </citation>
    <scope>NUCLEOTIDE SEQUENCE [LARGE SCALE GENOMIC DNA]</scope>
</reference>